<organism evidence="3">
    <name type="scientific">Candidatus Kentrum sp. LPFa</name>
    <dbReference type="NCBI Taxonomy" id="2126335"/>
    <lineage>
        <taxon>Bacteria</taxon>
        <taxon>Pseudomonadati</taxon>
        <taxon>Pseudomonadota</taxon>
        <taxon>Gammaproteobacteria</taxon>
        <taxon>Candidatus Kentrum</taxon>
    </lineage>
</organism>
<dbReference type="AlphaFoldDB" id="A0A450X3X5"/>
<evidence type="ECO:0000313" key="2">
    <source>
        <dbReference type="EMBL" id="VFK07225.1"/>
    </source>
</evidence>
<evidence type="ECO:0000313" key="3">
    <source>
        <dbReference type="EMBL" id="VFK23968.1"/>
    </source>
</evidence>
<keyword evidence="1" id="KW-1133">Transmembrane helix</keyword>
<feature type="transmembrane region" description="Helical" evidence="1">
    <location>
        <begin position="6"/>
        <end position="38"/>
    </location>
</feature>
<keyword evidence="1" id="KW-0812">Transmembrane</keyword>
<reference evidence="3" key="1">
    <citation type="submission" date="2019-02" db="EMBL/GenBank/DDBJ databases">
        <authorList>
            <person name="Gruber-Vodicka R. H."/>
            <person name="Seah K. B. B."/>
        </authorList>
    </citation>
    <scope>NUCLEOTIDE SEQUENCE</scope>
    <source>
        <strain evidence="2">BECK_S312</strain>
        <strain evidence="3">BECK_S426</strain>
    </source>
</reference>
<evidence type="ECO:0000256" key="1">
    <source>
        <dbReference type="SAM" id="Phobius"/>
    </source>
</evidence>
<sequence>MWITTFWAVGWGVLGVVLAWKIFSLSPWTLFLICHFLLREKPSASKDVTNAQDLSLRDDNTPFCAMEFWLRLSRIGDSEEIISQTVQFFAHVAEHFGYFVQF</sequence>
<gene>
    <name evidence="2" type="ORF">BECKLPF1236A_GA0070988_1000814</name>
    <name evidence="3" type="ORF">BECKLPF1236C_GA0070990_1000914</name>
</gene>
<accession>A0A450X3X5</accession>
<dbReference type="EMBL" id="CAADFM010000008">
    <property type="protein sequence ID" value="VFK07225.1"/>
    <property type="molecule type" value="Genomic_DNA"/>
</dbReference>
<protein>
    <submittedName>
        <fullName evidence="3">Uncharacterized protein</fullName>
    </submittedName>
</protein>
<name>A0A450X3X5_9GAMM</name>
<keyword evidence="1" id="KW-0472">Membrane</keyword>
<dbReference type="EMBL" id="CAADFP010000009">
    <property type="protein sequence ID" value="VFK23968.1"/>
    <property type="molecule type" value="Genomic_DNA"/>
</dbReference>
<proteinExistence type="predicted"/>